<accession>A0A2S5BAX0</accession>
<comment type="caution">
    <text evidence="1">The sequence shown here is derived from an EMBL/GenBank/DDBJ whole genome shotgun (WGS) entry which is preliminary data.</text>
</comment>
<organism evidence="1 2">
    <name type="scientific">Rhodotorula taiwanensis</name>
    <dbReference type="NCBI Taxonomy" id="741276"/>
    <lineage>
        <taxon>Eukaryota</taxon>
        <taxon>Fungi</taxon>
        <taxon>Dikarya</taxon>
        <taxon>Basidiomycota</taxon>
        <taxon>Pucciniomycotina</taxon>
        <taxon>Microbotryomycetes</taxon>
        <taxon>Sporidiobolales</taxon>
        <taxon>Sporidiobolaceae</taxon>
        <taxon>Rhodotorula</taxon>
    </lineage>
</organism>
<name>A0A2S5BAX0_9BASI</name>
<evidence type="ECO:0000313" key="1">
    <source>
        <dbReference type="EMBL" id="POY73907.1"/>
    </source>
</evidence>
<dbReference type="Proteomes" id="UP000237144">
    <property type="component" value="Unassembled WGS sequence"/>
</dbReference>
<sequence length="346" mass="39319">MPVSSLHVHLAARPRPLLVGVTRRVALPYAADLKHALEHKADRARAETDRLDRSKAGADAGLATEPTLWTTHYDFDDLEGKDAPRRRCHSTCLDAWLPWTWADEAIKFEPFMSAFTKLVLLIRETLCADEESQSVLQADTDQFVRQVSMRLRRPGNWRWMRPRALRAIDSWRQKIAEGVAWDNNSLARLEDTQHLPPDGYLRHEILEHNHDPHGENWSDVVSSALELWQEECGLQEGGKLLVMPGLGPDESKRRMLYVGVFRPHNDMRVTVCDETKMATIKRALAIVTRRNPVDFVLRQDGCRCLQDSCVAELEDWDDDDDTDPVCGAALHSGLTSSWRVIMSAVS</sequence>
<proteinExistence type="predicted"/>
<dbReference type="EMBL" id="PJQD01000033">
    <property type="protein sequence ID" value="POY73907.1"/>
    <property type="molecule type" value="Genomic_DNA"/>
</dbReference>
<protein>
    <submittedName>
        <fullName evidence="1">Uncharacterized protein</fullName>
    </submittedName>
</protein>
<evidence type="ECO:0000313" key="2">
    <source>
        <dbReference type="Proteomes" id="UP000237144"/>
    </source>
</evidence>
<keyword evidence="2" id="KW-1185">Reference proteome</keyword>
<reference evidence="1 2" key="1">
    <citation type="journal article" date="2018" name="Front. Microbiol.">
        <title>Prospects for Fungal Bioremediation of Acidic Radioactive Waste Sites: Characterization and Genome Sequence of Rhodotorula taiwanensis MD1149.</title>
        <authorList>
            <person name="Tkavc R."/>
            <person name="Matrosova V.Y."/>
            <person name="Grichenko O.E."/>
            <person name="Gostincar C."/>
            <person name="Volpe R.P."/>
            <person name="Klimenkova P."/>
            <person name="Gaidamakova E.K."/>
            <person name="Zhou C.E."/>
            <person name="Stewart B.J."/>
            <person name="Lyman M.G."/>
            <person name="Malfatti S.A."/>
            <person name="Rubinfeld B."/>
            <person name="Courtot M."/>
            <person name="Singh J."/>
            <person name="Dalgard C.L."/>
            <person name="Hamilton T."/>
            <person name="Frey K.G."/>
            <person name="Gunde-Cimerman N."/>
            <person name="Dugan L."/>
            <person name="Daly M.J."/>
        </authorList>
    </citation>
    <scope>NUCLEOTIDE SEQUENCE [LARGE SCALE GENOMIC DNA]</scope>
    <source>
        <strain evidence="1 2">MD1149</strain>
    </source>
</reference>
<gene>
    <name evidence="1" type="ORF">BMF94_3078</name>
</gene>
<dbReference type="AlphaFoldDB" id="A0A2S5BAX0"/>